<evidence type="ECO:0000256" key="5">
    <source>
        <dbReference type="RuleBase" id="RU003465"/>
    </source>
</evidence>
<dbReference type="Pfam" id="PF00481">
    <property type="entry name" value="PP2C"/>
    <property type="match status" value="1"/>
</dbReference>
<dbReference type="GO" id="GO:0046872">
    <property type="term" value="F:metal ion binding"/>
    <property type="evidence" value="ECO:0007669"/>
    <property type="project" value="UniProtKB-KW"/>
</dbReference>
<dbReference type="SUPFAM" id="SSF81606">
    <property type="entry name" value="PP2C-like"/>
    <property type="match status" value="1"/>
</dbReference>
<dbReference type="EMBL" id="AFNH02000725">
    <property type="protein sequence ID" value="EZG57831.1"/>
    <property type="molecule type" value="Genomic_DNA"/>
</dbReference>
<dbReference type="PANTHER" id="PTHR47992">
    <property type="entry name" value="PROTEIN PHOSPHATASE"/>
    <property type="match status" value="1"/>
</dbReference>
<dbReference type="Gene3D" id="3.60.40.10">
    <property type="entry name" value="PPM-type phosphatase domain"/>
    <property type="match status" value="2"/>
</dbReference>
<dbReference type="PROSITE" id="PS51746">
    <property type="entry name" value="PPM_2"/>
    <property type="match status" value="1"/>
</dbReference>
<gene>
    <name evidence="8" type="ORF">GNI_096850</name>
</gene>
<dbReference type="GeneID" id="22913445"/>
<evidence type="ECO:0000256" key="3">
    <source>
        <dbReference type="ARBA" id="ARBA00022801"/>
    </source>
</evidence>
<comment type="similarity">
    <text evidence="5">Belongs to the PP2C family.</text>
</comment>
<dbReference type="GO" id="GO:0016020">
    <property type="term" value="C:membrane"/>
    <property type="evidence" value="ECO:0007669"/>
    <property type="project" value="UniProtKB-SubCell"/>
</dbReference>
<protein>
    <recommendedName>
        <fullName evidence="7">PPM-type phosphatase domain-containing protein</fullName>
    </recommendedName>
</protein>
<feature type="compositionally biased region" description="Basic and acidic residues" evidence="6">
    <location>
        <begin position="443"/>
        <end position="461"/>
    </location>
</feature>
<feature type="compositionally biased region" description="Low complexity" evidence="6">
    <location>
        <begin position="386"/>
        <end position="409"/>
    </location>
</feature>
<dbReference type="InterPro" id="IPR036457">
    <property type="entry name" value="PPM-type-like_dom_sf"/>
</dbReference>
<feature type="compositionally biased region" description="Gly residues" evidence="6">
    <location>
        <begin position="430"/>
        <end position="441"/>
    </location>
</feature>
<evidence type="ECO:0000256" key="6">
    <source>
        <dbReference type="SAM" id="MobiDB-lite"/>
    </source>
</evidence>
<evidence type="ECO:0000256" key="1">
    <source>
        <dbReference type="ARBA" id="ARBA00004170"/>
    </source>
</evidence>
<dbReference type="SMART" id="SM00332">
    <property type="entry name" value="PP2Cc"/>
    <property type="match status" value="1"/>
</dbReference>
<dbReference type="OrthoDB" id="10264738at2759"/>
<evidence type="ECO:0000313" key="9">
    <source>
        <dbReference type="Proteomes" id="UP000019763"/>
    </source>
</evidence>
<dbReference type="eggNOG" id="KOG0698">
    <property type="taxonomic scope" value="Eukaryota"/>
</dbReference>
<feature type="compositionally biased region" description="Basic and acidic residues" evidence="6">
    <location>
        <begin position="83"/>
        <end position="103"/>
    </location>
</feature>
<dbReference type="PROSITE" id="PS01032">
    <property type="entry name" value="PPM_1"/>
    <property type="match status" value="1"/>
</dbReference>
<comment type="caution">
    <text evidence="8">The sequence shown here is derived from an EMBL/GenBank/DDBJ whole genome shotgun (WGS) entry which is preliminary data.</text>
</comment>
<dbReference type="InterPro" id="IPR001932">
    <property type="entry name" value="PPM-type_phosphatase-like_dom"/>
</dbReference>
<proteinExistence type="inferred from homology"/>
<keyword evidence="3 5" id="KW-0378">Hydrolase</keyword>
<keyword evidence="2" id="KW-0479">Metal-binding</keyword>
<sequence length="599" mass="64130">MKIKRVISDKLASKRRRTTVQTTISHASAMGTVCTKPNSQSASAAAAPVAQDAPARWTPEKTDDVLEQKSRKRLSLAHVPRPNTDEHSNDSEPEAERGAVLKLSNKDKRQLRLSVCGSTAPRAQGNFEQKLELLQGNLDEDLESFGNTSLSLPLLRSNTCANMCANCHIITSVAGIGHVCRKGLKPESPNQDDFFVYILGGVRMFGVFDGHGPFGDDISHFVQQRLGVHVWHHAGFGSDYENAMRESFAVMQTEIVEASDRGTFDANLSGCTGTLVIHDRDKELLVTAHVGDSRAVLGQVDPQTGRRRALDLTEDHKPTLEAEFRRITAAGGQVKKLVGDIPHRVFLKGRQVPGLAMSRAFGDLVAVQAGVIAEPQINTYKIPHPGSSSGSALGSASGSSSGAGEQAAANKPEAEQPPPGADGGRLQQGDGPGQGGGGGQEGAQKKDDGEKQSGEKQSGEKQEDEEKQSGEKQSGEKQSGEKQSGETEGHTEPLKNLEECGPLLIVCSDGVWEFISTAEAVAMVSDLGPKQVQHSAEVLAREAWNRWIDTEGDVVDDITVEIAYLNFPDAHASVTSNQAVRASNDTAHRSSTFSEQIVS</sequence>
<evidence type="ECO:0000259" key="7">
    <source>
        <dbReference type="PROSITE" id="PS51746"/>
    </source>
</evidence>
<dbReference type="Proteomes" id="UP000019763">
    <property type="component" value="Unassembled WGS sequence"/>
</dbReference>
<evidence type="ECO:0000313" key="8">
    <source>
        <dbReference type="EMBL" id="EZG57831.1"/>
    </source>
</evidence>
<dbReference type="RefSeq" id="XP_011131028.1">
    <property type="nucleotide sequence ID" value="XM_011132726.1"/>
</dbReference>
<feature type="region of interest" description="Disordered" evidence="6">
    <location>
        <begin position="382"/>
        <end position="495"/>
    </location>
</feature>
<dbReference type="InterPro" id="IPR015655">
    <property type="entry name" value="PP2C"/>
</dbReference>
<comment type="subcellular location">
    <subcellularLocation>
        <location evidence="1">Membrane</location>
        <topology evidence="1">Peripheral membrane protein</topology>
    </subcellularLocation>
</comment>
<accession>A0A023B4X1</accession>
<name>A0A023B4X1_GRENI</name>
<evidence type="ECO:0000256" key="4">
    <source>
        <dbReference type="ARBA" id="ARBA00022912"/>
    </source>
</evidence>
<feature type="domain" description="PPM-type phosphatase" evidence="7">
    <location>
        <begin position="175"/>
        <end position="565"/>
    </location>
</feature>
<dbReference type="InterPro" id="IPR000222">
    <property type="entry name" value="PP2C_BS"/>
</dbReference>
<dbReference type="VEuPathDB" id="CryptoDB:GNI_096850"/>
<feature type="region of interest" description="Disordered" evidence="6">
    <location>
        <begin position="31"/>
        <end position="103"/>
    </location>
</feature>
<feature type="compositionally biased region" description="Low complexity" evidence="6">
    <location>
        <begin position="39"/>
        <end position="55"/>
    </location>
</feature>
<dbReference type="GO" id="GO:0004722">
    <property type="term" value="F:protein serine/threonine phosphatase activity"/>
    <property type="evidence" value="ECO:0007669"/>
    <property type="project" value="InterPro"/>
</dbReference>
<evidence type="ECO:0000256" key="2">
    <source>
        <dbReference type="ARBA" id="ARBA00022723"/>
    </source>
</evidence>
<organism evidence="8 9">
    <name type="scientific">Gregarina niphandrodes</name>
    <name type="common">Septate eugregarine</name>
    <dbReference type="NCBI Taxonomy" id="110365"/>
    <lineage>
        <taxon>Eukaryota</taxon>
        <taxon>Sar</taxon>
        <taxon>Alveolata</taxon>
        <taxon>Apicomplexa</taxon>
        <taxon>Conoidasida</taxon>
        <taxon>Gregarinasina</taxon>
        <taxon>Eugregarinorida</taxon>
        <taxon>Gregarinidae</taxon>
        <taxon>Gregarina</taxon>
    </lineage>
</organism>
<dbReference type="AlphaFoldDB" id="A0A023B4X1"/>
<feature type="compositionally biased region" description="Basic and acidic residues" evidence="6">
    <location>
        <begin position="467"/>
        <end position="495"/>
    </location>
</feature>
<reference evidence="8" key="1">
    <citation type="submission" date="2013-12" db="EMBL/GenBank/DDBJ databases">
        <authorList>
            <person name="Omoto C.K."/>
            <person name="Sibley D."/>
            <person name="Venepally P."/>
            <person name="Hadjithomas M."/>
            <person name="Karamycheva S."/>
            <person name="Brunk B."/>
            <person name="Roos D."/>
            <person name="Caler E."/>
            <person name="Lorenzi H."/>
        </authorList>
    </citation>
    <scope>NUCLEOTIDE SEQUENCE</scope>
</reference>
<keyword evidence="9" id="KW-1185">Reference proteome</keyword>
<dbReference type="CDD" id="cd00143">
    <property type="entry name" value="PP2Cc"/>
    <property type="match status" value="1"/>
</dbReference>
<feature type="compositionally biased region" description="Basic and acidic residues" evidence="6">
    <location>
        <begin position="58"/>
        <end position="69"/>
    </location>
</feature>
<keyword evidence="4 5" id="KW-0904">Protein phosphatase</keyword>